<evidence type="ECO:0000259" key="1">
    <source>
        <dbReference type="Pfam" id="PF12937"/>
    </source>
</evidence>
<evidence type="ECO:0000313" key="3">
    <source>
        <dbReference type="Proteomes" id="UP000193648"/>
    </source>
</evidence>
<gene>
    <name evidence="2" type="ORF">BCR41DRAFT_423945</name>
</gene>
<organism evidence="2 3">
    <name type="scientific">Lobosporangium transversale</name>
    <dbReference type="NCBI Taxonomy" id="64571"/>
    <lineage>
        <taxon>Eukaryota</taxon>
        <taxon>Fungi</taxon>
        <taxon>Fungi incertae sedis</taxon>
        <taxon>Mucoromycota</taxon>
        <taxon>Mortierellomycotina</taxon>
        <taxon>Mortierellomycetes</taxon>
        <taxon>Mortierellales</taxon>
        <taxon>Mortierellaceae</taxon>
        <taxon>Lobosporangium</taxon>
    </lineage>
</organism>
<name>A0A1Y2GG74_9FUNG</name>
<feature type="domain" description="F-box" evidence="1">
    <location>
        <begin position="46"/>
        <end position="78"/>
    </location>
</feature>
<dbReference type="InterPro" id="IPR032675">
    <property type="entry name" value="LRR_dom_sf"/>
</dbReference>
<dbReference type="GeneID" id="33572196"/>
<dbReference type="SUPFAM" id="SSF81383">
    <property type="entry name" value="F-box domain"/>
    <property type="match status" value="1"/>
</dbReference>
<dbReference type="InParanoid" id="A0A1Y2GG74"/>
<dbReference type="SUPFAM" id="SSF52047">
    <property type="entry name" value="RNI-like"/>
    <property type="match status" value="1"/>
</dbReference>
<dbReference type="EMBL" id="MCFF01000032">
    <property type="protein sequence ID" value="ORZ09997.1"/>
    <property type="molecule type" value="Genomic_DNA"/>
</dbReference>
<comment type="caution">
    <text evidence="2">The sequence shown here is derived from an EMBL/GenBank/DDBJ whole genome shotgun (WGS) entry which is preliminary data.</text>
</comment>
<protein>
    <recommendedName>
        <fullName evidence="1">F-box domain-containing protein</fullName>
    </recommendedName>
</protein>
<dbReference type="OrthoDB" id="2396061at2759"/>
<evidence type="ECO:0000313" key="2">
    <source>
        <dbReference type="EMBL" id="ORZ09997.1"/>
    </source>
</evidence>
<dbReference type="Proteomes" id="UP000193648">
    <property type="component" value="Unassembled WGS sequence"/>
</dbReference>
<dbReference type="InterPro" id="IPR036047">
    <property type="entry name" value="F-box-like_dom_sf"/>
</dbReference>
<dbReference type="Gene3D" id="3.80.10.10">
    <property type="entry name" value="Ribonuclease Inhibitor"/>
    <property type="match status" value="1"/>
</dbReference>
<proteinExistence type="predicted"/>
<dbReference type="AlphaFoldDB" id="A0A1Y2GG74"/>
<dbReference type="RefSeq" id="XP_021879087.1">
    <property type="nucleotide sequence ID" value="XM_022030354.1"/>
</dbReference>
<accession>A0A1Y2GG74</accession>
<keyword evidence="3" id="KW-1185">Reference proteome</keyword>
<dbReference type="InterPro" id="IPR001810">
    <property type="entry name" value="F-box_dom"/>
</dbReference>
<reference evidence="2 3" key="1">
    <citation type="submission" date="2016-07" db="EMBL/GenBank/DDBJ databases">
        <title>Pervasive Adenine N6-methylation of Active Genes in Fungi.</title>
        <authorList>
            <consortium name="DOE Joint Genome Institute"/>
            <person name="Mondo S.J."/>
            <person name="Dannebaum R.O."/>
            <person name="Kuo R.C."/>
            <person name="Labutti K."/>
            <person name="Haridas S."/>
            <person name="Kuo A."/>
            <person name="Salamov A."/>
            <person name="Ahrendt S.R."/>
            <person name="Lipzen A."/>
            <person name="Sullivan W."/>
            <person name="Andreopoulos W.B."/>
            <person name="Clum A."/>
            <person name="Lindquist E."/>
            <person name="Daum C."/>
            <person name="Ramamoorthy G.K."/>
            <person name="Gryganskyi A."/>
            <person name="Culley D."/>
            <person name="Magnuson J.K."/>
            <person name="James T.Y."/>
            <person name="O'Malley M.A."/>
            <person name="Stajich J.E."/>
            <person name="Spatafora J.W."/>
            <person name="Visel A."/>
            <person name="Grigoriev I.V."/>
        </authorList>
    </citation>
    <scope>NUCLEOTIDE SEQUENCE [LARGE SCALE GENOMIC DNA]</scope>
    <source>
        <strain evidence="2 3">NRRL 3116</strain>
    </source>
</reference>
<sequence length="615" mass="70010">MSTTNIASTSHFKKHISINLLKNLIPLLSFSPTHPFMFDIPELDELIFSQLKRNDLAHCAQVNRIWHRATTPYLWYNVTSLKFTQRKAFSEMVLMAYYQDHHLKLQQQQSPQGPQTNNPPSVLEKYGHFIHQTPSIHNLLKFFELPFAHDDNKDLKIAAGSLEKPSAPELVLFFLSYCPSIKHDRLYVTPFDIASDDLLRAYAAFAPHVKELIIENGGNKKPLTDVWRVKYLLSKCSSTRLRSLTIQLDLKDAQNEPPSWSQDNASKDGEVFLPLLQGLKVLILGRCHDTTNSKSFWPQLWESCYHVEDLGVGDVDKDIIEALVEKMSRYMPKVHQLQLGEGGNMMRGLEDEEVASLLANPCQHQGWTIVRTKSYINFGKLSMLNLGRHCSNLAELDITDCKYFSKDLASILSICPKLQVLTTINDNFSWQPAAYTLNANDFMDLDSAAGRLKPWACESSLKVLKVIISHIPRPDLSGSQDEETVVGEAYFGEGRIIQNRVYERLGRFSNLETLWLGYASYDPYTDYEDVNYPVQRGCLEMSLESGMDRLAGIKNLQELNVTRMAAKIEAAEMKWMKRTWPNLRITPKQKVGGDIGDDSDISSDGGFIDWLKSFF</sequence>
<dbReference type="Pfam" id="PF12937">
    <property type="entry name" value="F-box-like"/>
    <property type="match status" value="1"/>
</dbReference>